<dbReference type="InterPro" id="IPR000424">
    <property type="entry name" value="Primosome_PriB/ssb"/>
</dbReference>
<evidence type="ECO:0000256" key="1">
    <source>
        <dbReference type="ARBA" id="ARBA00023125"/>
    </source>
</evidence>
<keyword evidence="4" id="KW-1185">Reference proteome</keyword>
<dbReference type="Proteomes" id="UP000276542">
    <property type="component" value="Unassembled WGS sequence"/>
</dbReference>
<dbReference type="GO" id="GO:0006260">
    <property type="term" value="P:DNA replication"/>
    <property type="evidence" value="ECO:0007669"/>
    <property type="project" value="InterPro"/>
</dbReference>
<evidence type="ECO:0000313" key="4">
    <source>
        <dbReference type="Proteomes" id="UP000276542"/>
    </source>
</evidence>
<protein>
    <recommendedName>
        <fullName evidence="2">Single-stranded DNA-binding protein</fullName>
    </recommendedName>
</protein>
<keyword evidence="1 2" id="KW-0238">DNA-binding</keyword>
<accession>A0A3A5HAM2</accession>
<dbReference type="AlphaFoldDB" id="A0A3A5HAM2"/>
<dbReference type="PIRSF" id="PIRSF002070">
    <property type="entry name" value="SSB"/>
    <property type="match status" value="1"/>
</dbReference>
<proteinExistence type="predicted"/>
<evidence type="ECO:0000313" key="3">
    <source>
        <dbReference type="EMBL" id="RJS45114.1"/>
    </source>
</evidence>
<dbReference type="SUPFAM" id="SSF50249">
    <property type="entry name" value="Nucleic acid-binding proteins"/>
    <property type="match status" value="1"/>
</dbReference>
<reference evidence="4" key="1">
    <citation type="submission" date="2018-09" db="EMBL/GenBank/DDBJ databases">
        <authorList>
            <person name="Zhu H."/>
        </authorList>
    </citation>
    <scope>NUCLEOTIDE SEQUENCE [LARGE SCALE GENOMIC DNA]</scope>
    <source>
        <strain evidence="4">K1W22B-1</strain>
    </source>
</reference>
<gene>
    <name evidence="3" type="ORF">D4739_01875</name>
</gene>
<comment type="caution">
    <text evidence="3">The sequence shown here is derived from an EMBL/GenBank/DDBJ whole genome shotgun (WGS) entry which is preliminary data.</text>
</comment>
<name>A0A3A5HAM2_9ACTN</name>
<dbReference type="OrthoDB" id="4427276at2"/>
<dbReference type="Gene3D" id="2.40.50.140">
    <property type="entry name" value="Nucleic acid-binding proteins"/>
    <property type="match status" value="1"/>
</dbReference>
<dbReference type="PROSITE" id="PS50935">
    <property type="entry name" value="SSB"/>
    <property type="match status" value="1"/>
</dbReference>
<sequence>MRSNTMNETTVTVLGYVGTDPTEHSVGETSVATFRLASTPRVFRPRENTWADRETNWFTVNAWRALAQHVMTSVHQSEPVIVHGRLRAQAWKDDAGIARTTMVLDALTIGHDLTKGDAAFIKTAASSATSSVEEQAIAEANAALEGAGGQVTSDGRFLEEAVAEPAPF</sequence>
<dbReference type="EMBL" id="QYRP01000002">
    <property type="protein sequence ID" value="RJS45114.1"/>
    <property type="molecule type" value="Genomic_DNA"/>
</dbReference>
<dbReference type="InterPro" id="IPR012340">
    <property type="entry name" value="NA-bd_OB-fold"/>
</dbReference>
<dbReference type="InterPro" id="IPR011344">
    <property type="entry name" value="ssDNA-bd"/>
</dbReference>
<evidence type="ECO:0000256" key="2">
    <source>
        <dbReference type="PIRNR" id="PIRNR002070"/>
    </source>
</evidence>
<dbReference type="CDD" id="cd04496">
    <property type="entry name" value="SSB_OBF"/>
    <property type="match status" value="1"/>
</dbReference>
<dbReference type="Pfam" id="PF00436">
    <property type="entry name" value="SSB"/>
    <property type="match status" value="1"/>
</dbReference>
<organism evidence="3 4">
    <name type="scientific">Nocardioides cavernaquae</name>
    <dbReference type="NCBI Taxonomy" id="2321396"/>
    <lineage>
        <taxon>Bacteria</taxon>
        <taxon>Bacillati</taxon>
        <taxon>Actinomycetota</taxon>
        <taxon>Actinomycetes</taxon>
        <taxon>Propionibacteriales</taxon>
        <taxon>Nocardioidaceae</taxon>
        <taxon>Nocardioides</taxon>
    </lineage>
</organism>
<dbReference type="GO" id="GO:0003697">
    <property type="term" value="F:single-stranded DNA binding"/>
    <property type="evidence" value="ECO:0007669"/>
    <property type="project" value="InterPro"/>
</dbReference>